<reference evidence="1" key="1">
    <citation type="journal article" date="2021" name="Proc. Natl. Acad. Sci. U.S.A.">
        <title>Global biogeography of chemosynthetic symbionts reveals both localized and globally distributed symbiont groups. .</title>
        <authorList>
            <person name="Osvatic J.T."/>
            <person name="Wilkins L.G.E."/>
            <person name="Leibrecht L."/>
            <person name="Leray M."/>
            <person name="Zauner S."/>
            <person name="Polzin J."/>
            <person name="Camacho Y."/>
            <person name="Gros O."/>
            <person name="van Gils J.A."/>
            <person name="Eisen J.A."/>
            <person name="Petersen J.M."/>
            <person name="Yuen B."/>
        </authorList>
    </citation>
    <scope>NUCLEOTIDE SEQUENCE</scope>
    <source>
        <strain evidence="1">MAGclacostrist055</strain>
    </source>
</reference>
<accession>A0A9E4NK29</accession>
<dbReference type="EMBL" id="JAEPCR010000039">
    <property type="protein sequence ID" value="MCG7978254.1"/>
    <property type="molecule type" value="Genomic_DNA"/>
</dbReference>
<organism evidence="1 2">
    <name type="scientific">Candidatus Thiodiazotropha taylori</name>
    <dbReference type="NCBI Taxonomy" id="2792791"/>
    <lineage>
        <taxon>Bacteria</taxon>
        <taxon>Pseudomonadati</taxon>
        <taxon>Pseudomonadota</taxon>
        <taxon>Gammaproteobacteria</taxon>
        <taxon>Chromatiales</taxon>
        <taxon>Sedimenticolaceae</taxon>
        <taxon>Candidatus Thiodiazotropha</taxon>
    </lineage>
</organism>
<sequence>MRIIRISRNRLSRLAKRIRAQKVLDAKHVELRQRMAAAEARIERANRDKLSPDEYEQYLFSREAYYEVYRQRWSELRSSMPHSTLAEKFKIADRASAWARGVTGFLN</sequence>
<protein>
    <submittedName>
        <fullName evidence="1">Uncharacterized protein</fullName>
    </submittedName>
</protein>
<proteinExistence type="predicted"/>
<dbReference type="Proteomes" id="UP000886674">
    <property type="component" value="Unassembled WGS sequence"/>
</dbReference>
<gene>
    <name evidence="1" type="ORF">JAY77_08905</name>
</gene>
<evidence type="ECO:0000313" key="1">
    <source>
        <dbReference type="EMBL" id="MCG7978254.1"/>
    </source>
</evidence>
<evidence type="ECO:0000313" key="2">
    <source>
        <dbReference type="Proteomes" id="UP000886674"/>
    </source>
</evidence>
<comment type="caution">
    <text evidence="1">The sequence shown here is derived from an EMBL/GenBank/DDBJ whole genome shotgun (WGS) entry which is preliminary data.</text>
</comment>
<name>A0A9E4NK29_9GAMM</name>
<dbReference type="AlphaFoldDB" id="A0A9E4NK29"/>